<reference evidence="2 3" key="1">
    <citation type="submission" date="2019-03" db="EMBL/GenBank/DDBJ databases">
        <title>Single cell metagenomics reveals metabolic interactions within the superorganism composed of flagellate Streblomastix strix and complex community of Bacteroidetes bacteria on its surface.</title>
        <authorList>
            <person name="Treitli S.C."/>
            <person name="Kolisko M."/>
            <person name="Husnik F."/>
            <person name="Keeling P."/>
            <person name="Hampl V."/>
        </authorList>
    </citation>
    <scope>NUCLEOTIDE SEQUENCE [LARGE SCALE GENOMIC DNA]</scope>
    <source>
        <strain evidence="2">ST1C</strain>
    </source>
</reference>
<gene>
    <name evidence="2" type="ORF">EZS28_053453</name>
</gene>
<comment type="caution">
    <text evidence="2">The sequence shown here is derived from an EMBL/GenBank/DDBJ whole genome shotgun (WGS) entry which is preliminary data.</text>
</comment>
<feature type="region of interest" description="Disordered" evidence="1">
    <location>
        <begin position="29"/>
        <end position="113"/>
    </location>
</feature>
<dbReference type="Proteomes" id="UP000324800">
    <property type="component" value="Unassembled WGS sequence"/>
</dbReference>
<sequence>MKYLCRQILDNDIKTARREDLEDLFVKKEKRSREVEDIKPLQSQKSARGEDGKHVQKTVVDLEQGDGDECWDEPFKGYPDKLNEPLRQQCGRTGRKNFNQLAQRQRDRMHQSP</sequence>
<feature type="compositionally biased region" description="Acidic residues" evidence="1">
    <location>
        <begin position="63"/>
        <end position="72"/>
    </location>
</feature>
<feature type="compositionally biased region" description="Basic and acidic residues" evidence="1">
    <location>
        <begin position="29"/>
        <end position="39"/>
    </location>
</feature>
<proteinExistence type="predicted"/>
<dbReference type="EMBL" id="SNRW01042762">
    <property type="protein sequence ID" value="KAA6330813.1"/>
    <property type="molecule type" value="Genomic_DNA"/>
</dbReference>
<feature type="compositionally biased region" description="Basic and acidic residues" evidence="1">
    <location>
        <begin position="104"/>
        <end position="113"/>
    </location>
</feature>
<dbReference type="AlphaFoldDB" id="A0A5J4RDI7"/>
<protein>
    <submittedName>
        <fullName evidence="2">Uncharacterized protein</fullName>
    </submittedName>
</protein>
<organism evidence="2 3">
    <name type="scientific">Streblomastix strix</name>
    <dbReference type="NCBI Taxonomy" id="222440"/>
    <lineage>
        <taxon>Eukaryota</taxon>
        <taxon>Metamonada</taxon>
        <taxon>Preaxostyla</taxon>
        <taxon>Oxymonadida</taxon>
        <taxon>Streblomastigidae</taxon>
        <taxon>Streblomastix</taxon>
    </lineage>
</organism>
<evidence type="ECO:0000313" key="3">
    <source>
        <dbReference type="Proteomes" id="UP000324800"/>
    </source>
</evidence>
<name>A0A5J4RDI7_9EUKA</name>
<accession>A0A5J4RDI7</accession>
<evidence type="ECO:0000256" key="1">
    <source>
        <dbReference type="SAM" id="MobiDB-lite"/>
    </source>
</evidence>
<feature type="compositionally biased region" description="Basic and acidic residues" evidence="1">
    <location>
        <begin position="73"/>
        <end position="84"/>
    </location>
</feature>
<evidence type="ECO:0000313" key="2">
    <source>
        <dbReference type="EMBL" id="KAA6330813.1"/>
    </source>
</evidence>